<dbReference type="EMBL" id="CM037157">
    <property type="protein sequence ID" value="KAH7850438.1"/>
    <property type="molecule type" value="Genomic_DNA"/>
</dbReference>
<reference evidence="1 2" key="1">
    <citation type="journal article" date="2021" name="Hortic Res">
        <title>High-quality reference genome and annotation aids understanding of berry development for evergreen blueberry (Vaccinium darrowii).</title>
        <authorList>
            <person name="Yu J."/>
            <person name="Hulse-Kemp A.M."/>
            <person name="Babiker E."/>
            <person name="Staton M."/>
        </authorList>
    </citation>
    <scope>NUCLEOTIDE SEQUENCE [LARGE SCALE GENOMIC DNA]</scope>
    <source>
        <strain evidence="2">cv. NJ 8807/NJ 8810</strain>
        <tissue evidence="1">Young leaf</tissue>
    </source>
</reference>
<comment type="caution">
    <text evidence="1">The sequence shown here is derived from an EMBL/GenBank/DDBJ whole genome shotgun (WGS) entry which is preliminary data.</text>
</comment>
<name>A0ACB7YAE4_9ERIC</name>
<accession>A0ACB7YAE4</accession>
<evidence type="ECO:0000313" key="1">
    <source>
        <dbReference type="EMBL" id="KAH7850438.1"/>
    </source>
</evidence>
<sequence length="877" mass="99887">MLKTTTSRRKQNDLCGRIRSFPEINLLHHISSPFNIISNLFPLFKKGPWFAVDPSDARSNRVKAVVTIKVTVGELEDIGDHAILLELVSTELDPKRGLEKETIKGNAQMTSRDKQKKEVKYECDLEVEEGFGEIGAVLVENEHHMEIYLETIELEGLLINGNVNLFCNSWVAPKSANQEKRVFFTNKTPPGLRSLREKDLEEIQGNGRGERKSGDRIYDYDVYNDLGYPDISDTLKRPVLGGKEHPYPRRCRTGRPRDTDGVSETRLSRSIGFYVPKDEVFSTVKELTFATNTLHNVLHSLVPVLKGAIEDEEHGFLKFSDIDSLFSASISIPPVPDEAVQPWILKNTSVLRFDMPALLAKDKFSWLRDEEFARQTLAGLNPYSIKLVTEWPLKSELDPKIYGSPEEVMNQELRSAITKDIVEAEIHGFMTLEEAVKEKKLFMLDYHDLLLPFVKKVRELKGKTLYGSRTLFFLTPDGTLRPIAIELVRPPMDGNPQWKQVFTPKQDATGCWLWRLAKTHVLAHDSGYHQLVSHWLRTHCATEPYVIATNRQLSVIHPIYKLLHPHFRYTMEINALARELLISADGIIEIAFSPGKYSMELSSDAYDAQWRFDHQALPADLVSRGMAVEDPTAPHGLKLTIEDYPFANDGLILWDAIKQWVTDYVNLYYPSSALVESDKELQAWWTEIRTKGHADKKDETWWPELRTSKDLIGILTTMIWVASGHHSAVNFGQYAYAGYFPNRPTIARTKMPNEEPKDEEYWKLFLRDPETVLLQCYPSQIQATAVMVVLDVLSSHSPDEEYIGAEMEGAWDENPIVKAAFERFRDNLKELEKKIDERNADSNLKNRNGAGVLPYELLKPFSEAGVTGMGVPNSISI</sequence>
<protein>
    <submittedName>
        <fullName evidence="1">Uncharacterized protein</fullName>
    </submittedName>
</protein>
<proteinExistence type="predicted"/>
<organism evidence="1 2">
    <name type="scientific">Vaccinium darrowii</name>
    <dbReference type="NCBI Taxonomy" id="229202"/>
    <lineage>
        <taxon>Eukaryota</taxon>
        <taxon>Viridiplantae</taxon>
        <taxon>Streptophyta</taxon>
        <taxon>Embryophyta</taxon>
        <taxon>Tracheophyta</taxon>
        <taxon>Spermatophyta</taxon>
        <taxon>Magnoliopsida</taxon>
        <taxon>eudicotyledons</taxon>
        <taxon>Gunneridae</taxon>
        <taxon>Pentapetalae</taxon>
        <taxon>asterids</taxon>
        <taxon>Ericales</taxon>
        <taxon>Ericaceae</taxon>
        <taxon>Vaccinioideae</taxon>
        <taxon>Vaccinieae</taxon>
        <taxon>Vaccinium</taxon>
    </lineage>
</organism>
<keyword evidence="2" id="KW-1185">Reference proteome</keyword>
<dbReference type="Proteomes" id="UP000828048">
    <property type="component" value="Chromosome 7"/>
</dbReference>
<evidence type="ECO:0000313" key="2">
    <source>
        <dbReference type="Proteomes" id="UP000828048"/>
    </source>
</evidence>
<gene>
    <name evidence="1" type="ORF">Vadar_032899</name>
</gene>